<evidence type="ECO:0000313" key="1">
    <source>
        <dbReference type="EMBL" id="CAB4147246.1"/>
    </source>
</evidence>
<gene>
    <name evidence="1" type="ORF">UFOVP514_19</name>
</gene>
<dbReference type="EMBL" id="LR796477">
    <property type="protein sequence ID" value="CAB4147246.1"/>
    <property type="molecule type" value="Genomic_DNA"/>
</dbReference>
<proteinExistence type="predicted"/>
<sequence length="76" mass="9234">MIIKLKDSSKEETSCFIDVSFNKTNSNVILFYIIPIFKKEKYKNPVYKYTSYDCTFKIFFIKINFHYATYKNFNKK</sequence>
<accession>A0A6J5MQF1</accession>
<protein>
    <submittedName>
        <fullName evidence="1">Uncharacterized protein</fullName>
    </submittedName>
</protein>
<name>A0A6J5MQF1_9CAUD</name>
<organism evidence="1">
    <name type="scientific">uncultured Caudovirales phage</name>
    <dbReference type="NCBI Taxonomy" id="2100421"/>
    <lineage>
        <taxon>Viruses</taxon>
        <taxon>Duplodnaviria</taxon>
        <taxon>Heunggongvirae</taxon>
        <taxon>Uroviricota</taxon>
        <taxon>Caudoviricetes</taxon>
        <taxon>Peduoviridae</taxon>
        <taxon>Maltschvirus</taxon>
        <taxon>Maltschvirus maltsch</taxon>
    </lineage>
</organism>
<reference evidence="1" key="1">
    <citation type="submission" date="2020-04" db="EMBL/GenBank/DDBJ databases">
        <authorList>
            <person name="Chiriac C."/>
            <person name="Salcher M."/>
            <person name="Ghai R."/>
            <person name="Kavagutti S V."/>
        </authorList>
    </citation>
    <scope>NUCLEOTIDE SEQUENCE</scope>
</reference>